<feature type="transmembrane region" description="Helical" evidence="1">
    <location>
        <begin position="186"/>
        <end position="207"/>
    </location>
</feature>
<accession>A0A926NP55</accession>
<comment type="caution">
    <text evidence="2">The sequence shown here is derived from an EMBL/GenBank/DDBJ whole genome shotgun (WGS) entry which is preliminary data.</text>
</comment>
<feature type="transmembrane region" description="Helical" evidence="1">
    <location>
        <begin position="151"/>
        <end position="171"/>
    </location>
</feature>
<feature type="transmembrane region" description="Helical" evidence="1">
    <location>
        <begin position="30"/>
        <end position="49"/>
    </location>
</feature>
<evidence type="ECO:0000256" key="1">
    <source>
        <dbReference type="SAM" id="Phobius"/>
    </source>
</evidence>
<dbReference type="AlphaFoldDB" id="A0A926NP55"/>
<name>A0A926NP55_9SPHI</name>
<dbReference type="RefSeq" id="WP_191163075.1">
    <property type="nucleotide sequence ID" value="NZ_JACWMX010000003.1"/>
</dbReference>
<proteinExistence type="predicted"/>
<feature type="transmembrane region" description="Helical" evidence="1">
    <location>
        <begin position="87"/>
        <end position="107"/>
    </location>
</feature>
<feature type="transmembrane region" description="Helical" evidence="1">
    <location>
        <begin position="113"/>
        <end position="135"/>
    </location>
</feature>
<keyword evidence="1" id="KW-0812">Transmembrane</keyword>
<sequence>MLYITYNTASAFICFLMALVFLFNDKDAAWRLMILFLLASLATEVLGIFMRHAVHSNLGVYNIYVVIECGFTSFFFYHLYGNYSGKLKWLLAWLAFFLVMYIAELLYNNFADFVFISATIMSVVFVLASLLYYFLKMQDDHFEPLLSSGPFWWVSGALFFYFGSTACNLFFDYLKDHDTAIYSRSVRYVVFVALNIVLYTCWSYSFICRYRQQRSSSY</sequence>
<evidence type="ECO:0000313" key="3">
    <source>
        <dbReference type="Proteomes" id="UP000619078"/>
    </source>
</evidence>
<evidence type="ECO:0000313" key="2">
    <source>
        <dbReference type="EMBL" id="MBD1393346.1"/>
    </source>
</evidence>
<feature type="transmembrane region" description="Helical" evidence="1">
    <location>
        <begin position="6"/>
        <end position="23"/>
    </location>
</feature>
<protein>
    <submittedName>
        <fullName evidence="2">Uncharacterized protein</fullName>
    </submittedName>
</protein>
<dbReference type="Proteomes" id="UP000619078">
    <property type="component" value="Unassembled WGS sequence"/>
</dbReference>
<gene>
    <name evidence="2" type="ORF">IDJ76_09570</name>
</gene>
<organism evidence="2 3">
    <name type="scientific">Mucilaginibacter glaciei</name>
    <dbReference type="NCBI Taxonomy" id="2772109"/>
    <lineage>
        <taxon>Bacteria</taxon>
        <taxon>Pseudomonadati</taxon>
        <taxon>Bacteroidota</taxon>
        <taxon>Sphingobacteriia</taxon>
        <taxon>Sphingobacteriales</taxon>
        <taxon>Sphingobacteriaceae</taxon>
        <taxon>Mucilaginibacter</taxon>
    </lineage>
</organism>
<feature type="transmembrane region" description="Helical" evidence="1">
    <location>
        <begin position="61"/>
        <end position="80"/>
    </location>
</feature>
<reference evidence="2" key="1">
    <citation type="submission" date="2020-09" db="EMBL/GenBank/DDBJ databases">
        <title>Novel species of Mucilaginibacter isolated from a glacier on the Tibetan Plateau.</title>
        <authorList>
            <person name="Liu Q."/>
            <person name="Xin Y.-H."/>
        </authorList>
    </citation>
    <scope>NUCLEOTIDE SEQUENCE</scope>
    <source>
        <strain evidence="2">ZB1P21</strain>
    </source>
</reference>
<dbReference type="EMBL" id="JACWMX010000003">
    <property type="protein sequence ID" value="MBD1393346.1"/>
    <property type="molecule type" value="Genomic_DNA"/>
</dbReference>
<keyword evidence="1" id="KW-0472">Membrane</keyword>
<keyword evidence="1" id="KW-1133">Transmembrane helix</keyword>
<keyword evidence="3" id="KW-1185">Reference proteome</keyword>